<accession>A0AAV7KGH7</accession>
<comment type="similarity">
    <text evidence="1">Belongs to the protein kinase superfamily. ADCK protein kinase family.</text>
</comment>
<dbReference type="GO" id="GO:0005739">
    <property type="term" value="C:mitochondrion"/>
    <property type="evidence" value="ECO:0007669"/>
    <property type="project" value="TreeGrafter"/>
</dbReference>
<dbReference type="Pfam" id="PF03109">
    <property type="entry name" value="ABC1"/>
    <property type="match status" value="1"/>
</dbReference>
<dbReference type="Proteomes" id="UP001165289">
    <property type="component" value="Unassembled WGS sequence"/>
</dbReference>
<dbReference type="InterPro" id="IPR044095">
    <property type="entry name" value="ADCK2_dom"/>
</dbReference>
<dbReference type="CDD" id="cd13971">
    <property type="entry name" value="ADCK2-like"/>
    <property type="match status" value="1"/>
</dbReference>
<comment type="caution">
    <text evidence="3">The sequence shown here is derived from an EMBL/GenBank/DDBJ whole genome shotgun (WGS) entry which is preliminary data.</text>
</comment>
<name>A0AAV7KGH7_9METZ</name>
<dbReference type="Gene3D" id="1.10.510.10">
    <property type="entry name" value="Transferase(Phosphotransferase) domain 1"/>
    <property type="match status" value="1"/>
</dbReference>
<keyword evidence="4" id="KW-1185">Reference proteome</keyword>
<dbReference type="InterPro" id="IPR000719">
    <property type="entry name" value="Prot_kinase_dom"/>
</dbReference>
<evidence type="ECO:0000313" key="4">
    <source>
        <dbReference type="Proteomes" id="UP001165289"/>
    </source>
</evidence>
<sequence length="519" mass="59573">MFIHHVILPYFSSSLMFQRFVLSSPIFRIKPYYFINSIRTRRRIFSNFTKCLVISVSLYSIRNKYNFSPISIAKCETAKTLNDNKALPYTLLESISDIFHTLYRIVIISFLFTPPILLLPLKYFSKSEDVWWELVLLCFQLAGPTFVKFGQWMSTRRDVFSSKFCETLSILHSSAWTHSWEATELALVAMLGEDWESQLVNISHDPIGSGCVAQVHKGYFYLDSEQKVLPVAIKVLHPDIRNDINTDLKVIARLAWLIEFIPIFRWLSPCDSIKEFQNVLLDQIDLTLEARNLDTFNRNFRNVKNVTFPKPIWPYVCDDVLIETFHEGKSVAHYLKQTDNHLRTKVAQIGVNSLLKMLFTDNFVHVDLHPGNILVSEKSNDVCVTILDAGLAKELASEDFDNLVGLFRLVVSGNGSGVASILLERSKVQDCKDMDKFREEMDQFVSQVHANKFSLRQFQVSYILRQLFSMAIRHKVKIESNFATIMLAIMIAEGLGRALDPDVDILNSAVPYLLTELVS</sequence>
<dbReference type="SUPFAM" id="SSF56112">
    <property type="entry name" value="Protein kinase-like (PK-like)"/>
    <property type="match status" value="1"/>
</dbReference>
<dbReference type="PANTHER" id="PTHR45890">
    <property type="entry name" value="AARF DOMAIN CONTAINING KINASE 2 (PREDICTED)"/>
    <property type="match status" value="1"/>
</dbReference>
<dbReference type="PANTHER" id="PTHR45890:SF1">
    <property type="entry name" value="AARF DOMAIN CONTAINING KINASE 2"/>
    <property type="match status" value="1"/>
</dbReference>
<organism evidence="3 4">
    <name type="scientific">Oopsacas minuta</name>
    <dbReference type="NCBI Taxonomy" id="111878"/>
    <lineage>
        <taxon>Eukaryota</taxon>
        <taxon>Metazoa</taxon>
        <taxon>Porifera</taxon>
        <taxon>Hexactinellida</taxon>
        <taxon>Hexasterophora</taxon>
        <taxon>Lyssacinosida</taxon>
        <taxon>Leucopsacidae</taxon>
        <taxon>Oopsacas</taxon>
    </lineage>
</organism>
<dbReference type="PROSITE" id="PS50011">
    <property type="entry name" value="PROTEIN_KINASE_DOM"/>
    <property type="match status" value="1"/>
</dbReference>
<protein>
    <submittedName>
        <fullName evidence="3">AarF domain containing kinase 2-like</fullName>
    </submittedName>
</protein>
<gene>
    <name evidence="3" type="ORF">LOD99_13973</name>
</gene>
<evidence type="ECO:0000256" key="1">
    <source>
        <dbReference type="ARBA" id="ARBA00009670"/>
    </source>
</evidence>
<keyword evidence="3" id="KW-0418">Kinase</keyword>
<reference evidence="3 4" key="1">
    <citation type="journal article" date="2023" name="BMC Biol.">
        <title>The compact genome of the sponge Oopsacas minuta (Hexactinellida) is lacking key metazoan core genes.</title>
        <authorList>
            <person name="Santini S."/>
            <person name="Schenkelaars Q."/>
            <person name="Jourda C."/>
            <person name="Duchesne M."/>
            <person name="Belahbib H."/>
            <person name="Rocher C."/>
            <person name="Selva M."/>
            <person name="Riesgo A."/>
            <person name="Vervoort M."/>
            <person name="Leys S.P."/>
            <person name="Kodjabachian L."/>
            <person name="Le Bivic A."/>
            <person name="Borchiellini C."/>
            <person name="Claverie J.M."/>
            <person name="Renard E."/>
        </authorList>
    </citation>
    <scope>NUCLEOTIDE SEQUENCE [LARGE SCALE GENOMIC DNA]</scope>
    <source>
        <strain evidence="3">SPO-2</strain>
    </source>
</reference>
<evidence type="ECO:0000259" key="2">
    <source>
        <dbReference type="PROSITE" id="PS50011"/>
    </source>
</evidence>
<dbReference type="AlphaFoldDB" id="A0AAV7KGH7"/>
<proteinExistence type="inferred from homology"/>
<evidence type="ECO:0000313" key="3">
    <source>
        <dbReference type="EMBL" id="KAI6660387.1"/>
    </source>
</evidence>
<dbReference type="GO" id="GO:0004672">
    <property type="term" value="F:protein kinase activity"/>
    <property type="evidence" value="ECO:0007669"/>
    <property type="project" value="InterPro"/>
</dbReference>
<dbReference type="InterPro" id="IPR004147">
    <property type="entry name" value="ABC1_dom"/>
</dbReference>
<feature type="domain" description="Protein kinase" evidence="2">
    <location>
        <begin position="201"/>
        <end position="519"/>
    </location>
</feature>
<dbReference type="GO" id="GO:0005524">
    <property type="term" value="F:ATP binding"/>
    <property type="evidence" value="ECO:0007669"/>
    <property type="project" value="InterPro"/>
</dbReference>
<dbReference type="EMBL" id="JAKMXF010000033">
    <property type="protein sequence ID" value="KAI6660387.1"/>
    <property type="molecule type" value="Genomic_DNA"/>
</dbReference>
<keyword evidence="3" id="KW-0808">Transferase</keyword>
<dbReference type="InterPro" id="IPR052402">
    <property type="entry name" value="ADCK_kinase"/>
</dbReference>
<dbReference type="InterPro" id="IPR011009">
    <property type="entry name" value="Kinase-like_dom_sf"/>
</dbReference>